<evidence type="ECO:0000256" key="1">
    <source>
        <dbReference type="SAM" id="MobiDB-lite"/>
    </source>
</evidence>
<keyword evidence="3" id="KW-1185">Reference proteome</keyword>
<feature type="region of interest" description="Disordered" evidence="1">
    <location>
        <begin position="42"/>
        <end position="110"/>
    </location>
</feature>
<dbReference type="Proteomes" id="UP000324748">
    <property type="component" value="Unassembled WGS sequence"/>
</dbReference>
<accession>A0A5B0NV62</accession>
<proteinExistence type="predicted"/>
<gene>
    <name evidence="2" type="ORF">PGT21_010985</name>
</gene>
<evidence type="ECO:0000313" key="3">
    <source>
        <dbReference type="Proteomes" id="UP000324748"/>
    </source>
</evidence>
<sequence length="110" mass="11009">MGILGSLLASLAGSKADTESITSLLALIGRPLTALAKKLEETKNQPALASTSTAPVANLSEAVAPAASETTTSRATVRAANTTDARPPQTATDKSDAPPTTLEKAPALAV</sequence>
<feature type="compositionally biased region" description="Polar residues" evidence="1">
    <location>
        <begin position="68"/>
        <end position="92"/>
    </location>
</feature>
<protein>
    <submittedName>
        <fullName evidence="2">Uncharacterized protein</fullName>
    </submittedName>
</protein>
<comment type="caution">
    <text evidence="2">The sequence shown here is derived from an EMBL/GenBank/DDBJ whole genome shotgun (WGS) entry which is preliminary data.</text>
</comment>
<name>A0A5B0NV62_PUCGR</name>
<reference evidence="2 3" key="1">
    <citation type="submission" date="2019-05" db="EMBL/GenBank/DDBJ databases">
        <title>Emergence of the Ug99 lineage of the wheat stem rust pathogen through somatic hybridization.</title>
        <authorList>
            <person name="Li F."/>
            <person name="Upadhyaya N.M."/>
            <person name="Sperschneider J."/>
            <person name="Matny O."/>
            <person name="Nguyen-Phuc H."/>
            <person name="Mago R."/>
            <person name="Raley C."/>
            <person name="Miller M.E."/>
            <person name="Silverstein K.A.T."/>
            <person name="Henningsen E."/>
            <person name="Hirsch C.D."/>
            <person name="Visser B."/>
            <person name="Pretorius Z.A."/>
            <person name="Steffenson B.J."/>
            <person name="Schwessinger B."/>
            <person name="Dodds P.N."/>
            <person name="Figueroa M."/>
        </authorList>
    </citation>
    <scope>NUCLEOTIDE SEQUENCE [LARGE SCALE GENOMIC DNA]</scope>
    <source>
        <strain evidence="2">21-0</strain>
    </source>
</reference>
<feature type="compositionally biased region" description="Polar residues" evidence="1">
    <location>
        <begin position="44"/>
        <end position="55"/>
    </location>
</feature>
<dbReference type="AlphaFoldDB" id="A0A5B0NV62"/>
<evidence type="ECO:0000313" key="2">
    <source>
        <dbReference type="EMBL" id="KAA1092672.1"/>
    </source>
</evidence>
<dbReference type="EMBL" id="VSWC01000080">
    <property type="protein sequence ID" value="KAA1092672.1"/>
    <property type="molecule type" value="Genomic_DNA"/>
</dbReference>
<organism evidence="2 3">
    <name type="scientific">Puccinia graminis f. sp. tritici</name>
    <dbReference type="NCBI Taxonomy" id="56615"/>
    <lineage>
        <taxon>Eukaryota</taxon>
        <taxon>Fungi</taxon>
        <taxon>Dikarya</taxon>
        <taxon>Basidiomycota</taxon>
        <taxon>Pucciniomycotina</taxon>
        <taxon>Pucciniomycetes</taxon>
        <taxon>Pucciniales</taxon>
        <taxon>Pucciniaceae</taxon>
        <taxon>Puccinia</taxon>
    </lineage>
</organism>
<dbReference type="OrthoDB" id="10518668at2759"/>